<comment type="caution">
    <text evidence="1">The sequence shown here is derived from an EMBL/GenBank/DDBJ whole genome shotgun (WGS) entry which is preliminary data.</text>
</comment>
<name>A0A1A9N324_9BURK</name>
<gene>
    <name evidence="2" type="ORF">A6V36_30430</name>
    <name evidence="1" type="ORF">A6V37_32190</name>
</gene>
<dbReference type="Proteomes" id="UP000077961">
    <property type="component" value="Unassembled WGS sequence"/>
</dbReference>
<organism evidence="1 4">
    <name type="scientific">Paraburkholderia ginsengiterrae</name>
    <dbReference type="NCBI Taxonomy" id="1462993"/>
    <lineage>
        <taxon>Bacteria</taxon>
        <taxon>Pseudomonadati</taxon>
        <taxon>Pseudomonadota</taxon>
        <taxon>Betaproteobacteria</taxon>
        <taxon>Burkholderiales</taxon>
        <taxon>Burkholderiaceae</taxon>
        <taxon>Paraburkholderia</taxon>
    </lineage>
</organism>
<evidence type="ECO:0000313" key="3">
    <source>
        <dbReference type="Proteomes" id="UP000077961"/>
    </source>
</evidence>
<dbReference type="Proteomes" id="UP000078116">
    <property type="component" value="Unassembled WGS sequence"/>
</dbReference>
<sequence length="86" mass="9748">MKSFGEVVRLRGRTWGKRPCLHVRSPAKKRVDLKSLVRGRREGHQQMLDDICIRMVKAINAPTSSLGDFAATIIKAFPGAFEARRR</sequence>
<proteinExistence type="predicted"/>
<dbReference type="EMBL" id="LXKA01000337">
    <property type="protein sequence ID" value="OAJ55979.1"/>
    <property type="molecule type" value="Genomic_DNA"/>
</dbReference>
<evidence type="ECO:0000313" key="1">
    <source>
        <dbReference type="EMBL" id="OAJ55979.1"/>
    </source>
</evidence>
<reference evidence="3 4" key="1">
    <citation type="submission" date="2016-04" db="EMBL/GenBank/DDBJ databases">
        <title>Reclassification of Paraburkholderia panaciterrae (Farh et al. 2015) Dobritsa &amp; Samadpour 2016 as a later homotypic synonym of Paraburkholderia ginsengiterrae (Farh et al. 2015) Dobritsa &amp; Samadpour 2016.</title>
        <authorList>
            <person name="Dobritsa A.P."/>
            <person name="Kutumbaka K."/>
            <person name="Samadpour M."/>
        </authorList>
    </citation>
    <scope>NUCLEOTIDE SEQUENCE [LARGE SCALE GENOMIC DNA]</scope>
    <source>
        <strain evidence="1 4">DCY85</strain>
        <strain evidence="2 3">DCY85-1</strain>
    </source>
</reference>
<dbReference type="AlphaFoldDB" id="A0A1A9N324"/>
<evidence type="ECO:0000313" key="4">
    <source>
        <dbReference type="Proteomes" id="UP000078116"/>
    </source>
</evidence>
<evidence type="ECO:0000313" key="2">
    <source>
        <dbReference type="EMBL" id="OAJ58562.1"/>
    </source>
</evidence>
<dbReference type="STRING" id="1462993.A6V36_30430"/>
<keyword evidence="3" id="KW-1185">Reference proteome</keyword>
<dbReference type="EMBL" id="LXJZ01000175">
    <property type="protein sequence ID" value="OAJ58562.1"/>
    <property type="molecule type" value="Genomic_DNA"/>
</dbReference>
<accession>A0A1A9N324</accession>
<protein>
    <submittedName>
        <fullName evidence="1">Uncharacterized protein</fullName>
    </submittedName>
</protein>